<organism evidence="1">
    <name type="scientific">Amblyomma parvum</name>
    <name type="common">South American tick</name>
    <dbReference type="NCBI Taxonomy" id="251391"/>
    <lineage>
        <taxon>Eukaryota</taxon>
        <taxon>Metazoa</taxon>
        <taxon>Ecdysozoa</taxon>
        <taxon>Arthropoda</taxon>
        <taxon>Chelicerata</taxon>
        <taxon>Arachnida</taxon>
        <taxon>Acari</taxon>
        <taxon>Parasitiformes</taxon>
        <taxon>Ixodida</taxon>
        <taxon>Ixodoidea</taxon>
        <taxon>Ixodidae</taxon>
        <taxon>Amblyomminae</taxon>
        <taxon>Amblyomma</taxon>
    </lineage>
</organism>
<dbReference type="PANTHER" id="PTHR16234">
    <property type="entry name" value="SIMILAR TO HYPOTHETICAL PROTEIN FLJ20508"/>
    <property type="match status" value="1"/>
</dbReference>
<protein>
    <submittedName>
        <fullName evidence="1">Uncharacterized protein</fullName>
    </submittedName>
</protein>
<accession>A0A023FZ34</accession>
<sequence length="207" mass="24008">MNGIDGLNERLHEIRKVFKLAFCALKEQKQVWEKCMDSARLHLTAIVTLREIQVNCRTAKLAGSELFSKYPDVRQRVVSCVEDELFQEKTKLESITKSLKKAQNIFSSACQQAIKTYEKLSQDRSVEDICYRSEIYPSVADMLEWITSTEQQFSSHIHARELLLEETCFGDDYKVDVFVREWKDDTALMESLNDVLTTAKVYKSKMT</sequence>
<reference evidence="1" key="1">
    <citation type="submission" date="2014-03" db="EMBL/GenBank/DDBJ databases">
        <title>The sialotranscriptome of Amblyomma triste, Amblyomma parvum and Amblyomma cajennense ticks, uncovered by 454-based RNA-seq.</title>
        <authorList>
            <person name="Garcia G.R."/>
            <person name="Gardinassi L.G."/>
            <person name="Ribeiro J.M."/>
            <person name="Anatrielo E."/>
            <person name="Ferreira B.R."/>
            <person name="Moreira H.N."/>
            <person name="Mafra C."/>
            <person name="Olegario M.M."/>
            <person name="Szabo P.J."/>
            <person name="Miranda-Santos I.K."/>
            <person name="Maruyama S.R."/>
        </authorList>
    </citation>
    <scope>NUCLEOTIDE SEQUENCE</scope>
    <source>
        <strain evidence="1">Araguapaz</strain>
        <tissue evidence="1">Salivary glands</tissue>
    </source>
</reference>
<dbReference type="GO" id="GO:0005634">
    <property type="term" value="C:nucleus"/>
    <property type="evidence" value="ECO:0007669"/>
    <property type="project" value="TreeGrafter"/>
</dbReference>
<dbReference type="EMBL" id="GBBL01000533">
    <property type="protein sequence ID" value="JAC26787.1"/>
    <property type="molecule type" value="mRNA"/>
</dbReference>
<evidence type="ECO:0000313" key="1">
    <source>
        <dbReference type="EMBL" id="JAC26787.1"/>
    </source>
</evidence>
<dbReference type="AlphaFoldDB" id="A0A023FZ34"/>
<proteinExistence type="evidence at transcript level"/>
<dbReference type="InterPro" id="IPR029159">
    <property type="entry name" value="CA109-like"/>
</dbReference>
<dbReference type="PANTHER" id="PTHR16234:SF5">
    <property type="entry name" value="AFG2-INTERACTING RIBOSOME MATURATION FACTOR"/>
    <property type="match status" value="1"/>
</dbReference>
<name>A0A023FZ34_AMBPA</name>
<dbReference type="GO" id="GO:0005737">
    <property type="term" value="C:cytoplasm"/>
    <property type="evidence" value="ECO:0007669"/>
    <property type="project" value="TreeGrafter"/>
</dbReference>
<dbReference type="Pfam" id="PF15011">
    <property type="entry name" value="CA109-like"/>
    <property type="match status" value="1"/>
</dbReference>